<proteinExistence type="predicted"/>
<keyword evidence="2" id="KW-1185">Reference proteome</keyword>
<dbReference type="Proteomes" id="UP000753724">
    <property type="component" value="Unassembled WGS sequence"/>
</dbReference>
<reference evidence="2" key="1">
    <citation type="submission" date="2020-01" db="EMBL/GenBank/DDBJ databases">
        <title>Sphingomonas sp. strain CSW-10.</title>
        <authorList>
            <person name="Chen W.-M."/>
        </authorList>
    </citation>
    <scope>NUCLEOTIDE SEQUENCE [LARGE SCALE GENOMIC DNA]</scope>
    <source>
        <strain evidence="2">FSY-8</strain>
    </source>
</reference>
<dbReference type="EMBL" id="JAAAPO010000001">
    <property type="protein sequence ID" value="NBC35233.1"/>
    <property type="molecule type" value="Genomic_DNA"/>
</dbReference>
<dbReference type="RefSeq" id="WP_161716514.1">
    <property type="nucleotide sequence ID" value="NZ_JAAAPO010000001.1"/>
</dbReference>
<gene>
    <name evidence="1" type="ORF">GTZ99_01515</name>
</gene>
<dbReference type="InterPro" id="IPR029014">
    <property type="entry name" value="NiFe-Hase_large"/>
</dbReference>
<organism evidence="1 2">
    <name type="scientific">Novosphingobium ovatum</name>
    <dbReference type="NCBI Taxonomy" id="1908523"/>
    <lineage>
        <taxon>Bacteria</taxon>
        <taxon>Pseudomonadati</taxon>
        <taxon>Pseudomonadota</taxon>
        <taxon>Alphaproteobacteria</taxon>
        <taxon>Sphingomonadales</taxon>
        <taxon>Sphingomonadaceae</taxon>
        <taxon>Novosphingobium</taxon>
    </lineage>
</organism>
<dbReference type="SUPFAM" id="SSF56762">
    <property type="entry name" value="HydB/Nqo4-like"/>
    <property type="match status" value="1"/>
</dbReference>
<name>A0ABW9X9N9_9SPHN</name>
<sequence length="330" mass="33992">MSLNPTITLIDDGARITLAPFGRQDVARALVGLTPMAALALVGRLYALCPMAQGWALRGALQAGGADLPPAPYQAGWLWAEIARELGLRIVMDWAVALGRAAQGDAARALLALTTPDAGRGPDAAGLGDWSARHVFAMRPRDWARTACAGQLADWAGGGATLAARAIAHVMARPTLCQPAPVEPGSLLHRHATHPLIAALPPGSVLARLVAQLLDLATVPDQMAVAGRLGASVPCSRGTLTHALRLQSGLIVEARIDAPTDRAYATGGAAQAVLATICAPDAGISDPVGRRDLATWAMLGLNPCVGWSILTRAIAPAVATRHPAATTEAV</sequence>
<evidence type="ECO:0000313" key="1">
    <source>
        <dbReference type="EMBL" id="NBC35233.1"/>
    </source>
</evidence>
<comment type="caution">
    <text evidence="1">The sequence shown here is derived from an EMBL/GenBank/DDBJ whole genome shotgun (WGS) entry which is preliminary data.</text>
</comment>
<protein>
    <submittedName>
        <fullName evidence="1">Uncharacterized protein</fullName>
    </submittedName>
</protein>
<accession>A0ABW9X9N9</accession>
<evidence type="ECO:0000313" key="2">
    <source>
        <dbReference type="Proteomes" id="UP000753724"/>
    </source>
</evidence>